<dbReference type="InterPro" id="IPR036061">
    <property type="entry name" value="CheW-like_dom_sf"/>
</dbReference>
<feature type="domain" description="Response regulatory" evidence="11">
    <location>
        <begin position="1041"/>
        <end position="1158"/>
    </location>
</feature>
<evidence type="ECO:0000313" key="14">
    <source>
        <dbReference type="EMBL" id="MBE9069925.1"/>
    </source>
</evidence>
<dbReference type="PANTHER" id="PTHR43395:SF1">
    <property type="entry name" value="CHEMOTAXIS PROTEIN CHEA"/>
    <property type="match status" value="1"/>
</dbReference>
<dbReference type="Gene3D" id="3.40.50.2300">
    <property type="match status" value="1"/>
</dbReference>
<evidence type="ECO:0000256" key="3">
    <source>
        <dbReference type="ARBA" id="ARBA00022553"/>
    </source>
</evidence>
<dbReference type="SMART" id="SM00387">
    <property type="entry name" value="HATPase_c"/>
    <property type="match status" value="1"/>
</dbReference>
<dbReference type="InterPro" id="IPR036890">
    <property type="entry name" value="HATPase_C_sf"/>
</dbReference>
<evidence type="ECO:0000256" key="6">
    <source>
        <dbReference type="ARBA" id="ARBA00023012"/>
    </source>
</evidence>
<dbReference type="SUPFAM" id="SSF55874">
    <property type="entry name" value="ATPase domain of HSP90 chaperone/DNA topoisomerase II/histidine kinase"/>
    <property type="match status" value="1"/>
</dbReference>
<evidence type="ECO:0000256" key="9">
    <source>
        <dbReference type="SAM" id="MobiDB-lite"/>
    </source>
</evidence>
<dbReference type="GO" id="GO:0000155">
    <property type="term" value="F:phosphorelay sensor kinase activity"/>
    <property type="evidence" value="ECO:0007669"/>
    <property type="project" value="InterPro"/>
</dbReference>
<evidence type="ECO:0000313" key="15">
    <source>
        <dbReference type="Proteomes" id="UP000615026"/>
    </source>
</evidence>
<organism evidence="14 15">
    <name type="scientific">Leptolyngbya cf. ectocarpi LEGE 11479</name>
    <dbReference type="NCBI Taxonomy" id="1828722"/>
    <lineage>
        <taxon>Bacteria</taxon>
        <taxon>Bacillati</taxon>
        <taxon>Cyanobacteriota</taxon>
        <taxon>Cyanophyceae</taxon>
        <taxon>Leptolyngbyales</taxon>
        <taxon>Leptolyngbyaceae</taxon>
        <taxon>Leptolyngbya group</taxon>
        <taxon>Leptolyngbya</taxon>
    </lineage>
</organism>
<dbReference type="InterPro" id="IPR036641">
    <property type="entry name" value="HPT_dom_sf"/>
</dbReference>
<dbReference type="Pfam" id="PF00072">
    <property type="entry name" value="Response_reg"/>
    <property type="match status" value="1"/>
</dbReference>
<dbReference type="EC" id="2.7.13.3" evidence="2"/>
<dbReference type="SMART" id="SM01231">
    <property type="entry name" value="H-kinase_dim"/>
    <property type="match status" value="1"/>
</dbReference>
<dbReference type="Gene3D" id="3.30.565.10">
    <property type="entry name" value="Histidine kinase-like ATPase, C-terminal domain"/>
    <property type="match status" value="1"/>
</dbReference>
<dbReference type="PROSITE" id="PS50894">
    <property type="entry name" value="HPT"/>
    <property type="match status" value="1"/>
</dbReference>
<evidence type="ECO:0000259" key="10">
    <source>
        <dbReference type="PROSITE" id="PS50109"/>
    </source>
</evidence>
<dbReference type="GO" id="GO:0005737">
    <property type="term" value="C:cytoplasm"/>
    <property type="evidence" value="ECO:0007669"/>
    <property type="project" value="InterPro"/>
</dbReference>
<feature type="modified residue" description="4-aspartylphosphate" evidence="8">
    <location>
        <position position="1091"/>
    </location>
</feature>
<sequence length="1167" mass="129202">MSQADREVWLNFLDEVDEYLNTIESGLIGLAERGINPQQMDAALRAVHTIKGIGSMIECPSMSHLAHKFEDSLKIIRARRDAIQVDAALEMLLLQGLDHMRQVSSLHRQALPITEDWLMEQAQPTFEKLRDCLGDVQPSDELALLAEDSDDDTAVIMFGTEVEELLERLTSVLATPGLPCLQSELEMMVEELQDLGRMLQIDAFTALCHSIQQQLVMASPSQVEPIARQALALWERSQALVMVGKLDKLPTMMELTDDDLVPEPHPAYDALDEQTDDEQTDDEQTDDEQADIIIEPLQSDGLTNGPPTDTEVPDFTPLLSPEDSDTEIAEFEAFLTAANSDLDNAAIEALVFDTSIDHGVDTVIDLTLTNGLEETETAETTPAGANEPLEIPFSVTEDAIADDANPIGDVDLTGIEAAIEDLDPEDFDPTNFQVDDAFSPDLSDPALLDSETGLEDISASSEAEFDDISFEPQAEYASFFQTEADPEEIVEIHVEPVEPAPKAQELPENTVRVPIKLLNQINDLFGELIIQRNTMNSRLDQMDDLIKLLTKRMGSLEGNNAQLQTFCNQLSVDASVPGANHGPYKTTPNEQLLQTHQTGLESALLGPFAEPAFDSLELDRYSDLHLLSQDQRETLVQLREVTSDVKLNMREIKQASSNLNRTAKALQTNVTRARMRPLSDIVERFPRTVRELSLQYGKTVNLKISGGSTLIDRFVAVQLRDPLMHLLRNAFDHGIEDAEIRQAQGKPSQGTIEIQASHRGNQTLISISDDGSGIDLNKIRDRAYQMGLTKELLDTMSQSELLGMIFEPGFSTAAQVTNLSGRGIGMDVVRNNLELIRSEIKVDTQAGLGTTFTIGVPFTLSIVRVLLVEIGGMRLAFPTDGVEEMIRFNTVQVFDSPDQQVINWEGLTVPLIHLEKWLTFRGPLRSPTPDASPIISEPSIIIVSQGERLSGLHIDRFWGEREVVIRQVENVISLPPGFTGCTILEDGHVVPLADASKLLEWIEQDSQDEDHQPRRWQQLLQSSVAPEPPQQLALPQAQQNNILVVDDSINMRQLLRTTLEQAGYGVEQGKDGQDAVDQLLGGLSVDAIVCDIEMPRLDGYGVLAEIKADAQLKNLPIIMLTSRGSEKHRQLAMRLGATAYITKPYQDHELLLMIEQVLQQQPVSTVQ</sequence>
<evidence type="ECO:0000256" key="7">
    <source>
        <dbReference type="PROSITE-ProRule" id="PRU00110"/>
    </source>
</evidence>
<dbReference type="SUPFAM" id="SSF47226">
    <property type="entry name" value="Histidine-containing phosphotransfer domain, HPT domain"/>
    <property type="match status" value="1"/>
</dbReference>
<dbReference type="Pfam" id="PF02518">
    <property type="entry name" value="HATPase_c"/>
    <property type="match status" value="1"/>
</dbReference>
<dbReference type="SMART" id="SM00448">
    <property type="entry name" value="REC"/>
    <property type="match status" value="1"/>
</dbReference>
<dbReference type="InterPro" id="IPR004358">
    <property type="entry name" value="Sig_transdc_His_kin-like_C"/>
</dbReference>
<dbReference type="Gene3D" id="1.20.120.160">
    <property type="entry name" value="HPT domain"/>
    <property type="match status" value="1"/>
</dbReference>
<evidence type="ECO:0000259" key="11">
    <source>
        <dbReference type="PROSITE" id="PS50110"/>
    </source>
</evidence>
<dbReference type="EMBL" id="JADEXP010000343">
    <property type="protein sequence ID" value="MBE9069925.1"/>
    <property type="molecule type" value="Genomic_DNA"/>
</dbReference>
<gene>
    <name evidence="14" type="ORF">IQ260_25110</name>
</gene>
<keyword evidence="4" id="KW-0808">Transferase</keyword>
<dbReference type="Proteomes" id="UP000615026">
    <property type="component" value="Unassembled WGS sequence"/>
</dbReference>
<name>A0A928ZYT0_LEPEC</name>
<feature type="domain" description="CheW-like" evidence="12">
    <location>
        <begin position="862"/>
        <end position="1004"/>
    </location>
</feature>
<evidence type="ECO:0000256" key="4">
    <source>
        <dbReference type="ARBA" id="ARBA00022679"/>
    </source>
</evidence>
<dbReference type="Pfam" id="PF01627">
    <property type="entry name" value="Hpt"/>
    <property type="match status" value="1"/>
</dbReference>
<dbReference type="InterPro" id="IPR005467">
    <property type="entry name" value="His_kinase_dom"/>
</dbReference>
<reference evidence="14" key="1">
    <citation type="submission" date="2020-10" db="EMBL/GenBank/DDBJ databases">
        <authorList>
            <person name="Castelo-Branco R."/>
            <person name="Eusebio N."/>
            <person name="Adriana R."/>
            <person name="Vieira A."/>
            <person name="Brugerolle De Fraissinette N."/>
            <person name="Rezende De Castro R."/>
            <person name="Schneider M.P."/>
            <person name="Vasconcelos V."/>
            <person name="Leao P.N."/>
        </authorList>
    </citation>
    <scope>NUCLEOTIDE SEQUENCE</scope>
    <source>
        <strain evidence="14">LEGE 11479</strain>
    </source>
</reference>
<feature type="modified residue" description="Phosphohistidine" evidence="7">
    <location>
        <position position="48"/>
    </location>
</feature>
<dbReference type="InterPro" id="IPR002545">
    <property type="entry name" value="CheW-lke_dom"/>
</dbReference>
<evidence type="ECO:0000256" key="1">
    <source>
        <dbReference type="ARBA" id="ARBA00000085"/>
    </source>
</evidence>
<comment type="caution">
    <text evidence="14">The sequence shown here is derived from an EMBL/GenBank/DDBJ whole genome shotgun (WGS) entry which is preliminary data.</text>
</comment>
<dbReference type="PROSITE" id="PS50109">
    <property type="entry name" value="HIS_KIN"/>
    <property type="match status" value="1"/>
</dbReference>
<dbReference type="FunFam" id="3.30.565.10:FF:000016">
    <property type="entry name" value="Chemotaxis protein CheA, putative"/>
    <property type="match status" value="1"/>
</dbReference>
<protein>
    <recommendedName>
        <fullName evidence="2">histidine kinase</fullName>
        <ecNumber evidence="2">2.7.13.3</ecNumber>
    </recommendedName>
</protein>
<feature type="domain" description="Histidine kinase" evidence="10">
    <location>
        <begin position="626"/>
        <end position="860"/>
    </location>
</feature>
<feature type="domain" description="HPt" evidence="13">
    <location>
        <begin position="1"/>
        <end position="107"/>
    </location>
</feature>
<keyword evidence="5" id="KW-0418">Kinase</keyword>
<dbReference type="GO" id="GO:0006935">
    <property type="term" value="P:chemotaxis"/>
    <property type="evidence" value="ECO:0007669"/>
    <property type="project" value="InterPro"/>
</dbReference>
<dbReference type="InterPro" id="IPR051315">
    <property type="entry name" value="Bact_Chemotaxis_CheA"/>
</dbReference>
<dbReference type="SUPFAM" id="SSF50341">
    <property type="entry name" value="CheW-like"/>
    <property type="match status" value="1"/>
</dbReference>
<dbReference type="SMART" id="SM00260">
    <property type="entry name" value="CheW"/>
    <property type="match status" value="1"/>
</dbReference>
<evidence type="ECO:0000256" key="8">
    <source>
        <dbReference type="PROSITE-ProRule" id="PRU00169"/>
    </source>
</evidence>
<dbReference type="InterPro" id="IPR008207">
    <property type="entry name" value="Sig_transdc_His_kin_Hpt_dom"/>
</dbReference>
<dbReference type="SUPFAM" id="SSF52172">
    <property type="entry name" value="CheY-like"/>
    <property type="match status" value="1"/>
</dbReference>
<comment type="catalytic activity">
    <reaction evidence="1">
        <text>ATP + protein L-histidine = ADP + protein N-phospho-L-histidine.</text>
        <dbReference type="EC" id="2.7.13.3"/>
    </reaction>
</comment>
<evidence type="ECO:0000259" key="13">
    <source>
        <dbReference type="PROSITE" id="PS50894"/>
    </source>
</evidence>
<dbReference type="InterPro" id="IPR003594">
    <property type="entry name" value="HATPase_dom"/>
</dbReference>
<keyword evidence="3 8" id="KW-0597">Phosphoprotein</keyword>
<accession>A0A928ZYT0</accession>
<dbReference type="PRINTS" id="PR00344">
    <property type="entry name" value="BCTRLSENSOR"/>
</dbReference>
<dbReference type="InterPro" id="IPR011006">
    <property type="entry name" value="CheY-like_superfamily"/>
</dbReference>
<dbReference type="PANTHER" id="PTHR43395">
    <property type="entry name" value="SENSOR HISTIDINE KINASE CHEA"/>
    <property type="match status" value="1"/>
</dbReference>
<feature type="compositionally biased region" description="Acidic residues" evidence="9">
    <location>
        <begin position="270"/>
        <end position="286"/>
    </location>
</feature>
<dbReference type="CDD" id="cd00088">
    <property type="entry name" value="HPT"/>
    <property type="match status" value="1"/>
</dbReference>
<dbReference type="InterPro" id="IPR004105">
    <property type="entry name" value="CheA-like_dim"/>
</dbReference>
<feature type="region of interest" description="Disordered" evidence="9">
    <location>
        <begin position="261"/>
        <end position="286"/>
    </location>
</feature>
<evidence type="ECO:0000259" key="12">
    <source>
        <dbReference type="PROSITE" id="PS50851"/>
    </source>
</evidence>
<dbReference type="AlphaFoldDB" id="A0A928ZYT0"/>
<evidence type="ECO:0000256" key="2">
    <source>
        <dbReference type="ARBA" id="ARBA00012438"/>
    </source>
</evidence>
<keyword evidence="15" id="KW-1185">Reference proteome</keyword>
<evidence type="ECO:0000256" key="5">
    <source>
        <dbReference type="ARBA" id="ARBA00022777"/>
    </source>
</evidence>
<keyword evidence="6" id="KW-0902">Two-component regulatory system</keyword>
<dbReference type="PROSITE" id="PS50851">
    <property type="entry name" value="CHEW"/>
    <property type="match status" value="1"/>
</dbReference>
<dbReference type="Gene3D" id="2.30.30.40">
    <property type="entry name" value="SH3 Domains"/>
    <property type="match status" value="1"/>
</dbReference>
<dbReference type="PROSITE" id="PS50110">
    <property type="entry name" value="RESPONSE_REGULATORY"/>
    <property type="match status" value="1"/>
</dbReference>
<dbReference type="SMART" id="SM00073">
    <property type="entry name" value="HPT"/>
    <property type="match status" value="1"/>
</dbReference>
<proteinExistence type="predicted"/>
<dbReference type="RefSeq" id="WP_193995812.1">
    <property type="nucleotide sequence ID" value="NZ_JADEXP010000343.1"/>
</dbReference>
<dbReference type="Pfam" id="PF01584">
    <property type="entry name" value="CheW"/>
    <property type="match status" value="1"/>
</dbReference>
<dbReference type="InterPro" id="IPR001789">
    <property type="entry name" value="Sig_transdc_resp-reg_receiver"/>
</dbReference>